<organism evidence="8 9">
    <name type="scientific">Ceratopteris richardii</name>
    <name type="common">Triangle waterfern</name>
    <dbReference type="NCBI Taxonomy" id="49495"/>
    <lineage>
        <taxon>Eukaryota</taxon>
        <taxon>Viridiplantae</taxon>
        <taxon>Streptophyta</taxon>
        <taxon>Embryophyta</taxon>
        <taxon>Tracheophyta</taxon>
        <taxon>Polypodiopsida</taxon>
        <taxon>Polypodiidae</taxon>
        <taxon>Polypodiales</taxon>
        <taxon>Pteridineae</taxon>
        <taxon>Pteridaceae</taxon>
        <taxon>Parkerioideae</taxon>
        <taxon>Ceratopteris</taxon>
    </lineage>
</organism>
<comment type="caution">
    <text evidence="8">The sequence shown here is derived from an EMBL/GenBank/DDBJ whole genome shotgun (WGS) entry which is preliminary data.</text>
</comment>
<evidence type="ECO:0000259" key="7">
    <source>
        <dbReference type="PROSITE" id="PS50103"/>
    </source>
</evidence>
<keyword evidence="2 5" id="KW-0863">Zinc-finger</keyword>
<dbReference type="InterPro" id="IPR036855">
    <property type="entry name" value="Znf_CCCH_sf"/>
</dbReference>
<evidence type="ECO:0000313" key="8">
    <source>
        <dbReference type="EMBL" id="KAH7447825.1"/>
    </source>
</evidence>
<dbReference type="PANTHER" id="PTHR33400:SF2">
    <property type="entry name" value="ZINC FINGER CCCH DOMAIN-CONTAINING PROTEIN 6"/>
    <property type="match status" value="1"/>
</dbReference>
<evidence type="ECO:0000256" key="5">
    <source>
        <dbReference type="PROSITE-ProRule" id="PRU00723"/>
    </source>
</evidence>
<keyword evidence="3 5" id="KW-0862">Zinc</keyword>
<evidence type="ECO:0000256" key="3">
    <source>
        <dbReference type="ARBA" id="ARBA00022833"/>
    </source>
</evidence>
<dbReference type="OrthoDB" id="1928519at2759"/>
<name>A0A8T2VQR4_CERRI</name>
<dbReference type="AlphaFoldDB" id="A0A8T2VQR4"/>
<dbReference type="GO" id="GO:0003677">
    <property type="term" value="F:DNA binding"/>
    <property type="evidence" value="ECO:0007669"/>
    <property type="project" value="UniProtKB-KW"/>
</dbReference>
<evidence type="ECO:0000256" key="1">
    <source>
        <dbReference type="ARBA" id="ARBA00022723"/>
    </source>
</evidence>
<evidence type="ECO:0000256" key="2">
    <source>
        <dbReference type="ARBA" id="ARBA00022771"/>
    </source>
</evidence>
<dbReference type="GO" id="GO:0008270">
    <property type="term" value="F:zinc ion binding"/>
    <property type="evidence" value="ECO:0007669"/>
    <property type="project" value="UniProtKB-KW"/>
</dbReference>
<keyword evidence="9" id="KW-1185">Reference proteome</keyword>
<feature type="region of interest" description="Disordered" evidence="6">
    <location>
        <begin position="183"/>
        <end position="208"/>
    </location>
</feature>
<dbReference type="EMBL" id="CM035406">
    <property type="protein sequence ID" value="KAH7447825.1"/>
    <property type="molecule type" value="Genomic_DNA"/>
</dbReference>
<reference evidence="8" key="1">
    <citation type="submission" date="2021-08" db="EMBL/GenBank/DDBJ databases">
        <title>WGS assembly of Ceratopteris richardii.</title>
        <authorList>
            <person name="Marchant D.B."/>
            <person name="Chen G."/>
            <person name="Jenkins J."/>
            <person name="Shu S."/>
            <person name="Leebens-Mack J."/>
            <person name="Grimwood J."/>
            <person name="Schmutz J."/>
            <person name="Soltis P."/>
            <person name="Soltis D."/>
            <person name="Chen Z.-H."/>
        </authorList>
    </citation>
    <scope>NUCLEOTIDE SEQUENCE</scope>
    <source>
        <strain evidence="8">Whitten #5841</strain>
        <tissue evidence="8">Leaf</tissue>
    </source>
</reference>
<protein>
    <recommendedName>
        <fullName evidence="7">C3H1-type domain-containing protein</fullName>
    </recommendedName>
</protein>
<evidence type="ECO:0000256" key="4">
    <source>
        <dbReference type="ARBA" id="ARBA00023125"/>
    </source>
</evidence>
<dbReference type="PANTHER" id="PTHR33400">
    <property type="entry name" value="ZINC FINGER CCCH DOMAIN-CONTAINING PROTEIN 6-RELATED"/>
    <property type="match status" value="1"/>
</dbReference>
<feature type="domain" description="C3H1-type" evidence="7">
    <location>
        <begin position="497"/>
        <end position="525"/>
    </location>
</feature>
<accession>A0A8T2VQR4</accession>
<keyword evidence="1 5" id="KW-0479">Metal-binding</keyword>
<sequence length="535" mass="59742">MDRSMSKLKRQRQKSVTWPVGKKICEVHHFLTDDAPSSLRDRLPEVLQCSQEHSFPKDSSMCRFVGSKRLMTKQDSFSLEVPPEFNYPFIVKAEPSCALYDVEMPLLVSWNRPCKILLDDSWLWARGEESSEIILQREREMRVFEAVYPRLTSIPDSPSECQELTKEVDDAYVPEIMLDSLEDEEMEDDLSTRKASNSAGNGGFGRSISERAITDSQSGVLRGSSTVQNKESVVRVDAESNIAAAAAAACVALKALGGNDLVDEILLFEILKNPSLLEPLRCSERFNRAKGNDQEIHFANQDVDPSLEGSLDGEPYLSTFTTSILARKYGVSKVSPERMPVVANGSTLTRGSMDINLSTAVTSHSSVGLPAPYPCSGPLISTDTTSISAPQPLRICEKMNENSKTEPFYQANKFEKSHMHSHISSEDEIRGQNGLQMCDDMQMAMTYSPSKTHWSPCNSNKQRHTFTAEHMSNRPCEGSNIFSRKNIIHNANNKGGIRARKFCIYFNTSRGCRNGERCAFVHQSLINSHARTMAQ</sequence>
<dbReference type="InterPro" id="IPR000571">
    <property type="entry name" value="Znf_CCCH"/>
</dbReference>
<feature type="zinc finger region" description="C3H1-type" evidence="5">
    <location>
        <begin position="497"/>
        <end position="525"/>
    </location>
</feature>
<evidence type="ECO:0000313" key="9">
    <source>
        <dbReference type="Proteomes" id="UP000825935"/>
    </source>
</evidence>
<dbReference type="SUPFAM" id="SSF90229">
    <property type="entry name" value="CCCH zinc finger"/>
    <property type="match status" value="1"/>
</dbReference>
<dbReference type="Proteomes" id="UP000825935">
    <property type="component" value="Chromosome 1"/>
</dbReference>
<proteinExistence type="predicted"/>
<gene>
    <name evidence="8" type="ORF">KP509_01G123100</name>
</gene>
<dbReference type="PROSITE" id="PS50103">
    <property type="entry name" value="ZF_C3H1"/>
    <property type="match status" value="1"/>
</dbReference>
<evidence type="ECO:0000256" key="6">
    <source>
        <dbReference type="SAM" id="MobiDB-lite"/>
    </source>
</evidence>
<dbReference type="OMA" id="CIYYGTA"/>
<keyword evidence="4" id="KW-0238">DNA-binding</keyword>